<feature type="compositionally biased region" description="Low complexity" evidence="3">
    <location>
        <begin position="999"/>
        <end position="1009"/>
    </location>
</feature>
<comment type="subcellular location">
    <subcellularLocation>
        <location evidence="1">Nucleus</location>
    </subcellularLocation>
</comment>
<feature type="region of interest" description="Disordered" evidence="3">
    <location>
        <begin position="25"/>
        <end position="50"/>
    </location>
</feature>
<feature type="compositionally biased region" description="Pro residues" evidence="3">
    <location>
        <begin position="140"/>
        <end position="150"/>
    </location>
</feature>
<evidence type="ECO:0000256" key="3">
    <source>
        <dbReference type="SAM" id="MobiDB-lite"/>
    </source>
</evidence>
<dbReference type="Proteomes" id="UP000694580">
    <property type="component" value="Chromosome 9"/>
</dbReference>
<protein>
    <recommendedName>
        <fullName evidence="4">DUF4683 domain-containing protein</fullName>
    </recommendedName>
</protein>
<dbReference type="GO" id="GO:0005634">
    <property type="term" value="C:nucleus"/>
    <property type="evidence" value="ECO:0007669"/>
    <property type="project" value="UniProtKB-SubCell"/>
</dbReference>
<dbReference type="InterPro" id="IPR032757">
    <property type="entry name" value="DUF4683"/>
</dbReference>
<evidence type="ECO:0000313" key="6">
    <source>
        <dbReference type="Proteomes" id="UP000694580"/>
    </source>
</evidence>
<organism evidence="5 6">
    <name type="scientific">Denticeps clupeoides</name>
    <name type="common">denticle herring</name>
    <dbReference type="NCBI Taxonomy" id="299321"/>
    <lineage>
        <taxon>Eukaryota</taxon>
        <taxon>Metazoa</taxon>
        <taxon>Chordata</taxon>
        <taxon>Craniata</taxon>
        <taxon>Vertebrata</taxon>
        <taxon>Euteleostomi</taxon>
        <taxon>Actinopterygii</taxon>
        <taxon>Neopterygii</taxon>
        <taxon>Teleostei</taxon>
        <taxon>Clupei</taxon>
        <taxon>Clupeiformes</taxon>
        <taxon>Denticipitoidei</taxon>
        <taxon>Denticipitidae</taxon>
        <taxon>Denticeps</taxon>
    </lineage>
</organism>
<reference evidence="5 6" key="1">
    <citation type="submission" date="2020-06" db="EMBL/GenBank/DDBJ databases">
        <authorList>
            <consortium name="Wellcome Sanger Institute Data Sharing"/>
        </authorList>
    </citation>
    <scope>NUCLEOTIDE SEQUENCE [LARGE SCALE GENOMIC DNA]</scope>
</reference>
<feature type="compositionally biased region" description="Low complexity" evidence="3">
    <location>
        <begin position="1034"/>
        <end position="1048"/>
    </location>
</feature>
<feature type="compositionally biased region" description="Gly residues" evidence="3">
    <location>
        <begin position="512"/>
        <end position="522"/>
    </location>
</feature>
<accession>A0AAY4BXM9</accession>
<name>A0AAY4BXM9_9TELE</name>
<feature type="compositionally biased region" description="Low complexity" evidence="3">
    <location>
        <begin position="972"/>
        <end position="989"/>
    </location>
</feature>
<feature type="compositionally biased region" description="Polar residues" evidence="3">
    <location>
        <begin position="1101"/>
        <end position="1121"/>
    </location>
</feature>
<reference evidence="5" key="3">
    <citation type="submission" date="2025-09" db="UniProtKB">
        <authorList>
            <consortium name="Ensembl"/>
        </authorList>
    </citation>
    <scope>IDENTIFICATION</scope>
</reference>
<feature type="compositionally biased region" description="Basic residues" evidence="3">
    <location>
        <begin position="171"/>
        <end position="193"/>
    </location>
</feature>
<feature type="compositionally biased region" description="Polar residues" evidence="3">
    <location>
        <begin position="763"/>
        <end position="780"/>
    </location>
</feature>
<feature type="compositionally biased region" description="Low complexity" evidence="3">
    <location>
        <begin position="881"/>
        <end position="892"/>
    </location>
</feature>
<feature type="compositionally biased region" description="Low complexity" evidence="3">
    <location>
        <begin position="1139"/>
        <end position="1156"/>
    </location>
</feature>
<feature type="region of interest" description="Disordered" evidence="3">
    <location>
        <begin position="276"/>
        <end position="310"/>
    </location>
</feature>
<feature type="compositionally biased region" description="Basic and acidic residues" evidence="3">
    <location>
        <begin position="194"/>
        <end position="216"/>
    </location>
</feature>
<feature type="region of interest" description="Disordered" evidence="3">
    <location>
        <begin position="933"/>
        <end position="1199"/>
    </location>
</feature>
<reference evidence="5" key="2">
    <citation type="submission" date="2025-08" db="UniProtKB">
        <authorList>
            <consortium name="Ensembl"/>
        </authorList>
    </citation>
    <scope>IDENTIFICATION</scope>
</reference>
<sequence>MSSVPEQQTSLGVCVPCAGVEEQEGVEPEGWGSEGGAVVGGSSLSPAPSTSALQYQFYPTYPLANGLRNHEDQLPACQPTGSETLVLSGQVHAHLSLTDTHTVPPPANALTHAAADSEMDSHTPTPTNVPNAAPSRTRPHPAPPSTPVEPNPLHDQGHTPFPAALDSDRKYRLRSSGRPRFPSRLRKSSRLRRGPSEEHDRRTEREEQDGGTREDALPVAPHKPLSVPLLPAASSCLPAPEGSAPRRRRGRFVGMRRIVVKVPRIPVHLSRRQKSYKISSLDPGSGIARRESTGGLSCDGGEGEGSVREPTALLRMKNNGKSVMVMFPPGELPVILKRRRGRPPKQAPPGQPDLKETRAAAAAIAAGGGTGDGQKKPRRRRRVKLPSPQPCYASETNDVRAEYSDVLSKLAFLTHQPPPTARCSPPRCWTPTLPESAHAPPENPGLPALLQRLSGFRRRGGRGGGVGSRGGGVAGGRVDAHKSSFSDFFEMIGKKRKPPPSELGVARKRGKGGGVGGGGGLGRLEMAEQAGRGADKPPRKRRSRKNGALKGVCGEAGTQDWANGSASWSGKGTLERDRVSVFHGHPFSCSEVGGKGGLYSSSGVRSGAVGEESQGLFAGYFRSLLDSDDSSDLLDISSHSGRKLSQFDGSPHRWSPAFPKHSPKGTAAPAEGGQGAQHPPSNSCAARPPYSYSQTSPPTPAFPKSPALSLSRSPSSPHPAGSYSTFSSSYSGGTHTSTGGGSATFQPPQRIGDSSFGFGLKNPSGSPSSQCQMGYSSYSAQAKRGYGGYSSPAHTTQGPASPGGGYVTGTKVSPFTSSSSCSPPEGCRQYSSTQWGFQSGWGAMQFHTYPEHSGSLVTPESKDILDISNYTPQKAKQRPCSDTLSESSSDSSHMGGVGANKPKDMLVVGPEGQSSLSSLEKLMMDWNENSAGPSYNWSQNVLFQGGAKPGRGRRKRTDTHQAEREGCSTITGPMGSPASPSSQGSAPKRGGVGGRGSRGARIGRSGYSSCQREHPPTPKQQQKPPSGSVFQETLDYYSGDSSSLSPLSHAPEPCEYPSPYSGHASTPSSDERFAQIYPSDSASLSPGLSAQPDTLKPYPKSAQTPHSFCSTSRAFSPTLSPNPRLLTQCGSTPSKEQFSQYDSPSYSSSPCWYSSHSYEDPRTPPKRDLPIMSPGLRVPPPAPYPSPMHRGHTHTACDTEDLGYPQGGVLCQLLDQPSDESFTVTSL</sequence>
<dbReference type="InterPro" id="IPR039225">
    <property type="entry name" value="AHDC1"/>
</dbReference>
<keyword evidence="6" id="KW-1185">Reference proteome</keyword>
<dbReference type="Ensembl" id="ENSDCDT00010030966.1">
    <property type="protein sequence ID" value="ENSDCDP00010024961.1"/>
    <property type="gene ID" value="ENSDCDG00010015918.1"/>
</dbReference>
<dbReference type="GeneTree" id="ENSGT00390000018883"/>
<feature type="compositionally biased region" description="Low complexity" evidence="3">
    <location>
        <begin position="813"/>
        <end position="824"/>
    </location>
</feature>
<feature type="compositionally biased region" description="Pro residues" evidence="3">
    <location>
        <begin position="1177"/>
        <end position="1186"/>
    </location>
</feature>
<dbReference type="Pfam" id="PF15735">
    <property type="entry name" value="DUF4683"/>
    <property type="match status" value="1"/>
</dbReference>
<feature type="compositionally biased region" description="Basic and acidic residues" evidence="3">
    <location>
        <begin position="1157"/>
        <end position="1169"/>
    </location>
</feature>
<feature type="compositionally biased region" description="Low complexity" evidence="3">
    <location>
        <begin position="123"/>
        <end position="134"/>
    </location>
</feature>
<feature type="compositionally biased region" description="Low complexity" evidence="3">
    <location>
        <begin position="704"/>
        <end position="737"/>
    </location>
</feature>
<feature type="region of interest" description="Disordered" evidence="3">
    <location>
        <begin position="870"/>
        <end position="912"/>
    </location>
</feature>
<evidence type="ECO:0000313" key="5">
    <source>
        <dbReference type="Ensembl" id="ENSDCDP00010024961.1"/>
    </source>
</evidence>
<keyword evidence="2" id="KW-0539">Nucleus</keyword>
<dbReference type="GeneID" id="114797161"/>
<feature type="compositionally biased region" description="Basic residues" evidence="3">
    <location>
        <begin position="538"/>
        <end position="547"/>
    </location>
</feature>
<gene>
    <name evidence="5" type="primary">AHDC1</name>
</gene>
<proteinExistence type="predicted"/>
<feature type="compositionally biased region" description="Polar residues" evidence="3">
    <location>
        <begin position="933"/>
        <end position="942"/>
    </location>
</feature>
<feature type="region of interest" description="Disordered" evidence="3">
    <location>
        <begin position="337"/>
        <end position="394"/>
    </location>
</feature>
<evidence type="ECO:0000259" key="4">
    <source>
        <dbReference type="Pfam" id="PF15735"/>
    </source>
</evidence>
<dbReference type="RefSeq" id="XP_028847678.1">
    <property type="nucleotide sequence ID" value="XM_028991845.1"/>
</dbReference>
<feature type="compositionally biased region" description="Polar residues" evidence="3">
    <location>
        <begin position="1078"/>
        <end position="1092"/>
    </location>
</feature>
<feature type="region of interest" description="Disordered" evidence="3">
    <location>
        <begin position="113"/>
        <end position="222"/>
    </location>
</feature>
<dbReference type="PANTHER" id="PTHR15617">
    <property type="entry name" value="TRANSCRIPTION FACTOR GIBBIN"/>
    <property type="match status" value="1"/>
</dbReference>
<feature type="region of interest" description="Disordered" evidence="3">
    <location>
        <begin position="492"/>
        <end position="570"/>
    </location>
</feature>
<feature type="compositionally biased region" description="Polar residues" evidence="3">
    <location>
        <begin position="1128"/>
        <end position="1138"/>
    </location>
</feature>
<feature type="region of interest" description="Disordered" evidence="3">
    <location>
        <begin position="631"/>
        <end position="832"/>
    </location>
</feature>
<feature type="compositionally biased region" description="Polar residues" evidence="3">
    <location>
        <begin position="560"/>
        <end position="570"/>
    </location>
</feature>
<evidence type="ECO:0000256" key="2">
    <source>
        <dbReference type="ARBA" id="ARBA00023242"/>
    </source>
</evidence>
<feature type="compositionally biased region" description="Low complexity" evidence="3">
    <location>
        <begin position="40"/>
        <end position="50"/>
    </location>
</feature>
<evidence type="ECO:0000256" key="1">
    <source>
        <dbReference type="ARBA" id="ARBA00004123"/>
    </source>
</evidence>
<feature type="domain" description="DUF4683" evidence="4">
    <location>
        <begin position="378"/>
        <end position="432"/>
    </location>
</feature>
<dbReference type="AlphaFoldDB" id="A0AAY4BXM9"/>
<dbReference type="PANTHER" id="PTHR15617:SF1">
    <property type="entry name" value="TRANSCRIPTION FACTOR GIBBIN"/>
    <property type="match status" value="1"/>
</dbReference>